<dbReference type="EMBL" id="JABBWD010000099">
    <property type="protein sequence ID" value="KAG1766123.1"/>
    <property type="molecule type" value="Genomic_DNA"/>
</dbReference>
<accession>A0A9P6ZHF0</accession>
<dbReference type="Proteomes" id="UP000714275">
    <property type="component" value="Unassembled WGS sequence"/>
</dbReference>
<comment type="caution">
    <text evidence="1">The sequence shown here is derived from an EMBL/GenBank/DDBJ whole genome shotgun (WGS) entry which is preliminary data.</text>
</comment>
<dbReference type="OrthoDB" id="2662061at2759"/>
<proteinExistence type="predicted"/>
<keyword evidence="2" id="KW-1185">Reference proteome</keyword>
<organism evidence="1 2">
    <name type="scientific">Suillus placidus</name>
    <dbReference type="NCBI Taxonomy" id="48579"/>
    <lineage>
        <taxon>Eukaryota</taxon>
        <taxon>Fungi</taxon>
        <taxon>Dikarya</taxon>
        <taxon>Basidiomycota</taxon>
        <taxon>Agaricomycotina</taxon>
        <taxon>Agaricomycetes</taxon>
        <taxon>Agaricomycetidae</taxon>
        <taxon>Boletales</taxon>
        <taxon>Suillineae</taxon>
        <taxon>Suillaceae</taxon>
        <taxon>Suillus</taxon>
    </lineage>
</organism>
<protein>
    <recommendedName>
        <fullName evidence="3">F-box domain-containing protein</fullName>
    </recommendedName>
</protein>
<sequence>MHFFPSLPKSSIGVNSCYIDRLPDDVLRMIFKLICEEDQATFYDYSMQNERRGRHWDDWETDYYHYQDIYAEGINDPPPSALISAMGVCERWNCLISQTPTLWTVLQISFGDGAASLEYARTFLQRSGTHPLKITLLWNDPHNPFNGVPQRFSPSYASDPPASVNETVAGAYLCLIIMELHAQVHRWREFTLRTTSQTHIHQALLLISRPCVHPARMLEKLHLQLVHGQFDADPVHYGSLVFPGSASPINDLILFGMSWSWLSPTVFSSHLVNLRIHYRMSVHEDDRDTSTTAKALSQLLGALVNLQTLALEVDMYPLATDIMSPIELPHLHYLAIKSWTMECWTANFLYNVHMPNLRILILDGVDFDFDLTEVDFEDILQELIRLTKEAPNSPLELDELHLVNFTHRADPQLLHCLYKQMTSVKVLTLGPAVSYTNDTWAIGLLPTPRGLADLPLPGLRILLLFDVSRDIVRRIVLERLSLTGPLEELYYREEKDQGNEDREEQDEIVPDDWQHQVEKYHRIGDVESERYCDVVNRRWSYLD</sequence>
<reference evidence="1" key="1">
    <citation type="journal article" date="2020" name="New Phytol.">
        <title>Comparative genomics reveals dynamic genome evolution in host specialist ectomycorrhizal fungi.</title>
        <authorList>
            <person name="Lofgren L.A."/>
            <person name="Nguyen N.H."/>
            <person name="Vilgalys R."/>
            <person name="Ruytinx J."/>
            <person name="Liao H.L."/>
            <person name="Branco S."/>
            <person name="Kuo A."/>
            <person name="LaButti K."/>
            <person name="Lipzen A."/>
            <person name="Andreopoulos W."/>
            <person name="Pangilinan J."/>
            <person name="Riley R."/>
            <person name="Hundley H."/>
            <person name="Na H."/>
            <person name="Barry K."/>
            <person name="Grigoriev I.V."/>
            <person name="Stajich J.E."/>
            <person name="Kennedy P.G."/>
        </authorList>
    </citation>
    <scope>NUCLEOTIDE SEQUENCE</scope>
    <source>
        <strain evidence="1">DOB743</strain>
    </source>
</reference>
<evidence type="ECO:0000313" key="2">
    <source>
        <dbReference type="Proteomes" id="UP000714275"/>
    </source>
</evidence>
<evidence type="ECO:0000313" key="1">
    <source>
        <dbReference type="EMBL" id="KAG1766123.1"/>
    </source>
</evidence>
<dbReference type="AlphaFoldDB" id="A0A9P6ZHF0"/>
<evidence type="ECO:0008006" key="3">
    <source>
        <dbReference type="Google" id="ProtNLM"/>
    </source>
</evidence>
<gene>
    <name evidence="1" type="ORF">EV702DRAFT_797306</name>
</gene>
<name>A0A9P6ZHF0_9AGAM</name>
<dbReference type="Gene3D" id="1.20.1280.50">
    <property type="match status" value="1"/>
</dbReference>